<proteinExistence type="predicted"/>
<sequence>SSSNVGVFGHIALIIDSIASSERFRILINNGLVYSIRISDYRKLVTVANISCSLEDLLTVLVSGEMLILELLLFLLIIEEVDIEEVDDERVDVIKEVVVEEVGDLLVKEVGVEEVSDLPVKEVDVEEVDNLPVKEVNDLVKGIDVEDDLLIKGVIVDVPRYKKRTKKCHPLSTIQPSTNTSDSISNNIFGSPFVFQTDFNHFNFNDFIINQKEVNNNLDDSRIIHDQNEVEIDHDKDDSRIIRDEIDYEQDEVEINHDDDDNSSTNQDEALPTFKTYDDSPHLSHYQGDYGPYFPTFTAMALFI</sequence>
<organism evidence="2 3">
    <name type="scientific">Funneliformis caledonium</name>
    <dbReference type="NCBI Taxonomy" id="1117310"/>
    <lineage>
        <taxon>Eukaryota</taxon>
        <taxon>Fungi</taxon>
        <taxon>Fungi incertae sedis</taxon>
        <taxon>Mucoromycota</taxon>
        <taxon>Glomeromycotina</taxon>
        <taxon>Glomeromycetes</taxon>
        <taxon>Glomerales</taxon>
        <taxon>Glomeraceae</taxon>
        <taxon>Funneliformis</taxon>
    </lineage>
</organism>
<comment type="caution">
    <text evidence="2">The sequence shown here is derived from an EMBL/GenBank/DDBJ whole genome shotgun (WGS) entry which is preliminary data.</text>
</comment>
<keyword evidence="3" id="KW-1185">Reference proteome</keyword>
<accession>A0A9N9HY67</accession>
<reference evidence="2" key="1">
    <citation type="submission" date="2021-06" db="EMBL/GenBank/DDBJ databases">
        <authorList>
            <person name="Kallberg Y."/>
            <person name="Tangrot J."/>
            <person name="Rosling A."/>
        </authorList>
    </citation>
    <scope>NUCLEOTIDE SEQUENCE</scope>
    <source>
        <strain evidence="2">UK204</strain>
    </source>
</reference>
<dbReference type="Proteomes" id="UP000789570">
    <property type="component" value="Unassembled WGS sequence"/>
</dbReference>
<gene>
    <name evidence="2" type="ORF">FCALED_LOCUS13949</name>
</gene>
<dbReference type="AlphaFoldDB" id="A0A9N9HY67"/>
<feature type="region of interest" description="Disordered" evidence="1">
    <location>
        <begin position="247"/>
        <end position="278"/>
    </location>
</feature>
<feature type="non-terminal residue" evidence="2">
    <location>
        <position position="1"/>
    </location>
</feature>
<evidence type="ECO:0000313" key="2">
    <source>
        <dbReference type="EMBL" id="CAG8711683.1"/>
    </source>
</evidence>
<protein>
    <submittedName>
        <fullName evidence="2">5584_t:CDS:1</fullName>
    </submittedName>
</protein>
<dbReference type="EMBL" id="CAJVPQ010008982">
    <property type="protein sequence ID" value="CAG8711683.1"/>
    <property type="molecule type" value="Genomic_DNA"/>
</dbReference>
<evidence type="ECO:0000256" key="1">
    <source>
        <dbReference type="SAM" id="MobiDB-lite"/>
    </source>
</evidence>
<evidence type="ECO:0000313" key="3">
    <source>
        <dbReference type="Proteomes" id="UP000789570"/>
    </source>
</evidence>
<name>A0A9N9HY67_9GLOM</name>
<feature type="compositionally biased region" description="Acidic residues" evidence="1">
    <location>
        <begin position="247"/>
        <end position="262"/>
    </location>
</feature>